<keyword evidence="1" id="KW-0489">Methyltransferase</keyword>
<dbReference type="CDD" id="cd10536">
    <property type="entry name" value="SET_SMYD4"/>
    <property type="match status" value="1"/>
</dbReference>
<dbReference type="AlphaFoldDB" id="A0A6L2PAV5"/>
<evidence type="ECO:0000256" key="4">
    <source>
        <dbReference type="ARBA" id="ARBA00022723"/>
    </source>
</evidence>
<keyword evidence="2" id="KW-0808">Transferase</keyword>
<evidence type="ECO:0000313" key="9">
    <source>
        <dbReference type="Proteomes" id="UP000502823"/>
    </source>
</evidence>
<keyword evidence="4" id="KW-0479">Metal-binding</keyword>
<evidence type="ECO:0000256" key="1">
    <source>
        <dbReference type="ARBA" id="ARBA00022603"/>
    </source>
</evidence>
<dbReference type="Proteomes" id="UP000502823">
    <property type="component" value="Unassembled WGS sequence"/>
</dbReference>
<evidence type="ECO:0000313" key="8">
    <source>
        <dbReference type="EMBL" id="GFG29501.1"/>
    </source>
</evidence>
<dbReference type="GO" id="GO:0005737">
    <property type="term" value="C:cytoplasm"/>
    <property type="evidence" value="ECO:0007669"/>
    <property type="project" value="TreeGrafter"/>
</dbReference>
<name>A0A6L2PAV5_COPFO</name>
<dbReference type="EMBL" id="BLKM01000149">
    <property type="protein sequence ID" value="GFG29501.1"/>
    <property type="molecule type" value="Genomic_DNA"/>
</dbReference>
<dbReference type="InterPro" id="IPR002893">
    <property type="entry name" value="Znf_MYND"/>
</dbReference>
<dbReference type="SUPFAM" id="SSF144232">
    <property type="entry name" value="HIT/MYND zinc finger-like"/>
    <property type="match status" value="1"/>
</dbReference>
<keyword evidence="5" id="KW-0863">Zinc-finger</keyword>
<dbReference type="GO" id="GO:0008270">
    <property type="term" value="F:zinc ion binding"/>
    <property type="evidence" value="ECO:0007669"/>
    <property type="project" value="UniProtKB-KW"/>
</dbReference>
<evidence type="ECO:0000256" key="6">
    <source>
        <dbReference type="ARBA" id="ARBA00022833"/>
    </source>
</evidence>
<dbReference type="GO" id="GO:0042051">
    <property type="term" value="P:compound eye photoreceptor development"/>
    <property type="evidence" value="ECO:0007669"/>
    <property type="project" value="TreeGrafter"/>
</dbReference>
<keyword evidence="9" id="KW-1185">Reference proteome</keyword>
<dbReference type="GO" id="GO:0032259">
    <property type="term" value="P:methylation"/>
    <property type="evidence" value="ECO:0007669"/>
    <property type="project" value="UniProtKB-KW"/>
</dbReference>
<dbReference type="Pfam" id="PF01753">
    <property type="entry name" value="zf-MYND"/>
    <property type="match status" value="1"/>
</dbReference>
<dbReference type="InParanoid" id="A0A6L2PAV5"/>
<sequence>MATMTMQQDPTYTALCSSVTLQSNKRGFFFDFAHNVADIVGSAWIDGTFGGLRRDEERLKACHELGDCVHDVLQNVQELYRKKSATLSAQKRQEAERYLWAGDPRHALLLCNHAIIRAPPTGADPTVDGGLSLSLGLASRSECLLQLEENESCLSDIQLAIREGFPEHRRCLNAYPFTSGRQMQEWANPYPQAYFDDVKANYLMQFFPIGHTVPTVSHGKNPDMPATSRLLKVISNPEQGRYAVATGHIASGDTVVVEPPYAACLLPDMFGTHCHHCFIRLLAPVGCSECSGVAFCSMNCRDQAMGSYHRYECHYMDLLVGSGMSILCHLALRIMTQSGLQHFLDIKDTLCESFSQPNTHPGSYSSVYNLVTHADKRPAEDFLHRTLMALFLLRCLQDAHFFPTSTNDKSLGPDELFIGSLLLRHLQLLQFNVHEIFETCMEAPNKFQGSKTIYVGAGIYPTVAMFNHDCHPALARYFVGKNIVLQALRPMDPGMCVSENYGPLFTKRPLAFRQKTLASRYWFKCNCQACTEDWPTYDTLSNDNLRLRCPTKGCKQLSRKEHRRCPKCKKQVSLQEGVVKEMTGRFSEGMEAMDTGDVDSAVQIFCSYLDTMYRVGAPPCRDMSLCQDALRICLSNSGNTWITRK</sequence>
<organism evidence="8 9">
    <name type="scientific">Coptotermes formosanus</name>
    <name type="common">Formosan subterranean termite</name>
    <dbReference type="NCBI Taxonomy" id="36987"/>
    <lineage>
        <taxon>Eukaryota</taxon>
        <taxon>Metazoa</taxon>
        <taxon>Ecdysozoa</taxon>
        <taxon>Arthropoda</taxon>
        <taxon>Hexapoda</taxon>
        <taxon>Insecta</taxon>
        <taxon>Pterygota</taxon>
        <taxon>Neoptera</taxon>
        <taxon>Polyneoptera</taxon>
        <taxon>Dictyoptera</taxon>
        <taxon>Blattodea</taxon>
        <taxon>Blattoidea</taxon>
        <taxon>Termitoidae</taxon>
        <taxon>Rhinotermitidae</taxon>
        <taxon>Coptotermes</taxon>
    </lineage>
</organism>
<dbReference type="GO" id="GO:0005634">
    <property type="term" value="C:nucleus"/>
    <property type="evidence" value="ECO:0007669"/>
    <property type="project" value="TreeGrafter"/>
</dbReference>
<dbReference type="InterPro" id="IPR052097">
    <property type="entry name" value="SET-MYND_domain_protein"/>
</dbReference>
<dbReference type="GO" id="GO:0008168">
    <property type="term" value="F:methyltransferase activity"/>
    <property type="evidence" value="ECO:0007669"/>
    <property type="project" value="UniProtKB-KW"/>
</dbReference>
<evidence type="ECO:0000259" key="7">
    <source>
        <dbReference type="Pfam" id="PF01753"/>
    </source>
</evidence>
<protein>
    <recommendedName>
        <fullName evidence="7">MYND-type domain-containing protein</fullName>
    </recommendedName>
</protein>
<dbReference type="PANTHER" id="PTHR46165">
    <property type="entry name" value="SET AND MYND DOMAIN-CONTAINING PROTEIN 4"/>
    <property type="match status" value="1"/>
</dbReference>
<dbReference type="OrthoDB" id="1028014at2759"/>
<dbReference type="Gene3D" id="1.10.220.160">
    <property type="match status" value="1"/>
</dbReference>
<evidence type="ECO:0000256" key="3">
    <source>
        <dbReference type="ARBA" id="ARBA00022691"/>
    </source>
</evidence>
<dbReference type="FunCoup" id="A0A6L2PAV5">
    <property type="interactions" value="506"/>
</dbReference>
<evidence type="ECO:0000256" key="2">
    <source>
        <dbReference type="ARBA" id="ARBA00022679"/>
    </source>
</evidence>
<evidence type="ECO:0000256" key="5">
    <source>
        <dbReference type="ARBA" id="ARBA00022771"/>
    </source>
</evidence>
<dbReference type="Gene3D" id="2.170.270.10">
    <property type="entry name" value="SET domain"/>
    <property type="match status" value="1"/>
</dbReference>
<feature type="domain" description="MYND-type" evidence="7">
    <location>
        <begin position="274"/>
        <end position="313"/>
    </location>
</feature>
<dbReference type="InterPro" id="IPR046341">
    <property type="entry name" value="SET_dom_sf"/>
</dbReference>
<dbReference type="SUPFAM" id="SSF82199">
    <property type="entry name" value="SET domain"/>
    <property type="match status" value="1"/>
</dbReference>
<dbReference type="PANTHER" id="PTHR46165:SF5">
    <property type="entry name" value="RE32936P"/>
    <property type="match status" value="1"/>
</dbReference>
<dbReference type="InterPro" id="IPR044421">
    <property type="entry name" value="SMYD4_SET"/>
</dbReference>
<comment type="caution">
    <text evidence="8">The sequence shown here is derived from an EMBL/GenBank/DDBJ whole genome shotgun (WGS) entry which is preliminary data.</text>
</comment>
<reference evidence="9" key="1">
    <citation type="submission" date="2020-01" db="EMBL/GenBank/DDBJ databases">
        <title>Draft genome sequence of the Termite Coptotermes fromosanus.</title>
        <authorList>
            <person name="Itakura S."/>
            <person name="Yosikawa Y."/>
            <person name="Umezawa K."/>
        </authorList>
    </citation>
    <scope>NUCLEOTIDE SEQUENCE [LARGE SCALE GENOMIC DNA]</scope>
</reference>
<accession>A0A6L2PAV5</accession>
<keyword evidence="6" id="KW-0862">Zinc</keyword>
<proteinExistence type="predicted"/>
<dbReference type="GO" id="GO:0042826">
    <property type="term" value="F:histone deacetylase binding"/>
    <property type="evidence" value="ECO:0007669"/>
    <property type="project" value="TreeGrafter"/>
</dbReference>
<keyword evidence="3" id="KW-0949">S-adenosyl-L-methionine</keyword>
<gene>
    <name evidence="8" type="ORF">Cfor_05056</name>
</gene>
<dbReference type="Gene3D" id="6.10.140.2220">
    <property type="match status" value="1"/>
</dbReference>